<feature type="compositionally biased region" description="Basic and acidic residues" evidence="1">
    <location>
        <begin position="208"/>
        <end position="227"/>
    </location>
</feature>
<feature type="region of interest" description="Disordered" evidence="1">
    <location>
        <begin position="409"/>
        <end position="434"/>
    </location>
</feature>
<accession>A0A6J4JQA6</accession>
<gene>
    <name evidence="2" type="ORF">AVDCRST_MAG08-4124</name>
</gene>
<feature type="compositionally biased region" description="Basic and acidic residues" evidence="1">
    <location>
        <begin position="409"/>
        <end position="424"/>
    </location>
</feature>
<protein>
    <submittedName>
        <fullName evidence="2">Uncharacterized protein</fullName>
    </submittedName>
</protein>
<reference evidence="2" key="1">
    <citation type="submission" date="2020-02" db="EMBL/GenBank/DDBJ databases">
        <authorList>
            <person name="Meier V. D."/>
        </authorList>
    </citation>
    <scope>NUCLEOTIDE SEQUENCE</scope>
    <source>
        <strain evidence="2">AVDCRST_MAG08</strain>
    </source>
</reference>
<evidence type="ECO:0000256" key="1">
    <source>
        <dbReference type="SAM" id="MobiDB-lite"/>
    </source>
</evidence>
<feature type="compositionally biased region" description="Basic and acidic residues" evidence="1">
    <location>
        <begin position="168"/>
        <end position="186"/>
    </location>
</feature>
<feature type="compositionally biased region" description="Basic residues" evidence="1">
    <location>
        <begin position="316"/>
        <end position="338"/>
    </location>
</feature>
<feature type="compositionally biased region" description="Basic residues" evidence="1">
    <location>
        <begin position="228"/>
        <end position="237"/>
    </location>
</feature>
<feature type="non-terminal residue" evidence="2">
    <location>
        <position position="434"/>
    </location>
</feature>
<dbReference type="EMBL" id="CADCTG010000319">
    <property type="protein sequence ID" value="CAA9284758.1"/>
    <property type="molecule type" value="Genomic_DNA"/>
</dbReference>
<sequence>GADLPRSPVVGAALRAARRRAMDRAVTRRHRAGGHGFRASQPRPVPRLGVLGGDGELDARGAAHVRLDGRDPVPHQAVGGVVQRPRALGAAHPRAVAPRQHPGLRHLRLCVRLLRRHLRHRVQDRAAGAAPARLRRAHRHRQPRHRGHARHHDPALHHHGGLRGGGRGLDRAGLPRRDGPGAHRDGAVQPVHRRLGLAEPRSAAAGRAGHELRRQAAAERAAHPLRDPHHRRHRQHVRGLGDGDGGRGFRRGGEPAPRSRHPGADLAQLPRQLGRRDPAVLHDHVHPRRRRLPQQGDGPHRHTGGPGAGRVGTRPRAVRHHRHPHRRVHRAGHGAGRRFHDRAHHFHRGADRRPGRLRPGVVRHLRRAPGGDRRGHAAAWLQPLRHADHDRQGARRGRVGLSALLRHAGRDGGADHRVPGDPGHRPARHPAVAL</sequence>
<dbReference type="AlphaFoldDB" id="A0A6J4JQA6"/>
<proteinExistence type="predicted"/>
<feature type="compositionally biased region" description="Basic and acidic residues" evidence="1">
    <location>
        <begin position="274"/>
        <end position="284"/>
    </location>
</feature>
<feature type="compositionally biased region" description="Basic and acidic residues" evidence="1">
    <location>
        <begin position="239"/>
        <end position="253"/>
    </location>
</feature>
<organism evidence="2">
    <name type="scientific">uncultured Acetobacteraceae bacterium</name>
    <dbReference type="NCBI Taxonomy" id="169975"/>
    <lineage>
        <taxon>Bacteria</taxon>
        <taxon>Pseudomonadati</taxon>
        <taxon>Pseudomonadota</taxon>
        <taxon>Alphaproteobacteria</taxon>
        <taxon>Acetobacterales</taxon>
        <taxon>Acetobacteraceae</taxon>
        <taxon>environmental samples</taxon>
    </lineage>
</organism>
<evidence type="ECO:0000313" key="2">
    <source>
        <dbReference type="EMBL" id="CAA9284758.1"/>
    </source>
</evidence>
<feature type="region of interest" description="Disordered" evidence="1">
    <location>
        <begin position="123"/>
        <end position="338"/>
    </location>
</feature>
<feature type="compositionally biased region" description="Basic residues" evidence="1">
    <location>
        <begin position="133"/>
        <end position="161"/>
    </location>
</feature>
<feature type="non-terminal residue" evidence="2">
    <location>
        <position position="1"/>
    </location>
</feature>
<name>A0A6J4JQA6_9PROT</name>